<evidence type="ECO:0000313" key="3">
    <source>
        <dbReference type="EMBL" id="KAJ3174978.1"/>
    </source>
</evidence>
<dbReference type="PANTHER" id="PTHR12526">
    <property type="entry name" value="GLYCOSYLTRANSFERASE"/>
    <property type="match status" value="1"/>
</dbReference>
<dbReference type="AlphaFoldDB" id="A0AAD5XKY9"/>
<dbReference type="SUPFAM" id="SSF53756">
    <property type="entry name" value="UDP-Glycosyltransferase/glycogen phosphorylase"/>
    <property type="match status" value="1"/>
</dbReference>
<dbReference type="Gene3D" id="3.40.50.2000">
    <property type="entry name" value="Glycogen Phosphorylase B"/>
    <property type="match status" value="2"/>
</dbReference>
<protein>
    <recommendedName>
        <fullName evidence="2">Glycosyl transferase family 1 domain-containing protein</fullName>
    </recommendedName>
</protein>
<accession>A0AAD5XKY9</accession>
<evidence type="ECO:0000313" key="4">
    <source>
        <dbReference type="Proteomes" id="UP001212152"/>
    </source>
</evidence>
<keyword evidence="1" id="KW-0808">Transferase</keyword>
<dbReference type="GO" id="GO:0016757">
    <property type="term" value="F:glycosyltransferase activity"/>
    <property type="evidence" value="ECO:0007669"/>
    <property type="project" value="UniProtKB-KW"/>
</dbReference>
<dbReference type="CDD" id="cd03801">
    <property type="entry name" value="GT4_PimA-like"/>
    <property type="match status" value="1"/>
</dbReference>
<evidence type="ECO:0000256" key="1">
    <source>
        <dbReference type="ARBA" id="ARBA00022676"/>
    </source>
</evidence>
<proteinExistence type="predicted"/>
<keyword evidence="1" id="KW-0328">Glycosyltransferase</keyword>
<dbReference type="Proteomes" id="UP001212152">
    <property type="component" value="Unassembled WGS sequence"/>
</dbReference>
<dbReference type="EMBL" id="JADGJQ010000057">
    <property type="protein sequence ID" value="KAJ3174978.1"/>
    <property type="molecule type" value="Genomic_DNA"/>
</dbReference>
<evidence type="ECO:0000259" key="2">
    <source>
        <dbReference type="Pfam" id="PF00534"/>
    </source>
</evidence>
<dbReference type="InterPro" id="IPR001296">
    <property type="entry name" value="Glyco_trans_1"/>
</dbReference>
<feature type="domain" description="Glycosyl transferase family 1" evidence="2">
    <location>
        <begin position="191"/>
        <end position="342"/>
    </location>
</feature>
<reference evidence="3" key="1">
    <citation type="submission" date="2020-05" db="EMBL/GenBank/DDBJ databases">
        <title>Phylogenomic resolution of chytrid fungi.</title>
        <authorList>
            <person name="Stajich J.E."/>
            <person name="Amses K."/>
            <person name="Simmons R."/>
            <person name="Seto K."/>
            <person name="Myers J."/>
            <person name="Bonds A."/>
            <person name="Quandt C.A."/>
            <person name="Barry K."/>
            <person name="Liu P."/>
            <person name="Grigoriev I."/>
            <person name="Longcore J.E."/>
            <person name="James T.Y."/>
        </authorList>
    </citation>
    <scope>NUCLEOTIDE SEQUENCE</scope>
    <source>
        <strain evidence="3">JEL0379</strain>
    </source>
</reference>
<dbReference type="Pfam" id="PF00534">
    <property type="entry name" value="Glycos_transf_1"/>
    <property type="match status" value="1"/>
</dbReference>
<gene>
    <name evidence="3" type="ORF">HDU87_006512</name>
</gene>
<sequence length="371" mass="40029">MHLAIVHTLGGGIVTAVGARLDWLNRSGGQVHAVLVAPEKRNTDGRSGLFFATGREPPATYHHDYERAVAKDVVKGIRMAYEKKKFDAIDAHDGTALIAAKEFASTLPAGKCMPIIHTIHSRELIDRLTEGASGDLSDAIAGTDLFISVSQCILDEHRNKFPDVFRADVRMTVVGNAIPKGVAPRDPLRSGSEVQAIFVGRLETAKGFDLLIEAATSLRKRGKNVHFSALGSCEDLNLATRAENAGIELLPKAAPSKVYEHLRGNDIFVFPSRNEACSMALLEAIGSGLAVVASNIEANIETAGHAALTHADGDAAQLEARISEMLDDMALMQSYAQASRERADDLTPERVFANLDSHYLSLEGWEKAEKL</sequence>
<dbReference type="PANTHER" id="PTHR12526:SF630">
    <property type="entry name" value="GLYCOSYLTRANSFERASE"/>
    <property type="match status" value="1"/>
</dbReference>
<name>A0AAD5XKY9_9FUNG</name>
<keyword evidence="4" id="KW-1185">Reference proteome</keyword>
<organism evidence="3 4">
    <name type="scientific">Geranomyces variabilis</name>
    <dbReference type="NCBI Taxonomy" id="109894"/>
    <lineage>
        <taxon>Eukaryota</taxon>
        <taxon>Fungi</taxon>
        <taxon>Fungi incertae sedis</taxon>
        <taxon>Chytridiomycota</taxon>
        <taxon>Chytridiomycota incertae sedis</taxon>
        <taxon>Chytridiomycetes</taxon>
        <taxon>Spizellomycetales</taxon>
        <taxon>Powellomycetaceae</taxon>
        <taxon>Geranomyces</taxon>
    </lineage>
</organism>
<comment type="caution">
    <text evidence="3">The sequence shown here is derived from an EMBL/GenBank/DDBJ whole genome shotgun (WGS) entry which is preliminary data.</text>
</comment>